<evidence type="ECO:0000256" key="1">
    <source>
        <dbReference type="ARBA" id="ARBA00023015"/>
    </source>
</evidence>
<dbReference type="InterPro" id="IPR036388">
    <property type="entry name" value="WH-like_DNA-bd_sf"/>
</dbReference>
<dbReference type="AlphaFoldDB" id="A0A6N8EDH1"/>
<dbReference type="Gene3D" id="1.10.10.10">
    <property type="entry name" value="Winged helix-like DNA-binding domain superfamily/Winged helix DNA-binding domain"/>
    <property type="match status" value="1"/>
</dbReference>
<keyword evidence="7" id="KW-1185">Reference proteome</keyword>
<proteinExistence type="predicted"/>
<feature type="domain" description="HTH gntR-type" evidence="5">
    <location>
        <begin position="14"/>
        <end position="81"/>
    </location>
</feature>
<keyword evidence="2" id="KW-0238">DNA-binding</keyword>
<reference evidence="6 7" key="1">
    <citation type="submission" date="2019-11" db="EMBL/GenBank/DDBJ databases">
        <title>Whole-genome sequence of the anaerobic purple sulfur bacterium Allochromatium palmeri DSM 15591.</title>
        <authorList>
            <person name="Kyndt J.A."/>
            <person name="Meyer T.E."/>
        </authorList>
    </citation>
    <scope>NUCLEOTIDE SEQUENCE [LARGE SCALE GENOMIC DNA]</scope>
    <source>
        <strain evidence="6 7">DSM 15591</strain>
    </source>
</reference>
<dbReference type="InterPro" id="IPR011711">
    <property type="entry name" value="GntR_C"/>
</dbReference>
<dbReference type="PROSITE" id="PS50949">
    <property type="entry name" value="HTH_GNTR"/>
    <property type="match status" value="1"/>
</dbReference>
<evidence type="ECO:0000313" key="6">
    <source>
        <dbReference type="EMBL" id="MTW22293.1"/>
    </source>
</evidence>
<dbReference type="Pfam" id="PF00392">
    <property type="entry name" value="GntR"/>
    <property type="match status" value="1"/>
</dbReference>
<protein>
    <submittedName>
        <fullName evidence="6">FCD domain-containing protein</fullName>
    </submittedName>
</protein>
<organism evidence="6 7">
    <name type="scientific">Allochromatium palmeri</name>
    <dbReference type="NCBI Taxonomy" id="231048"/>
    <lineage>
        <taxon>Bacteria</taxon>
        <taxon>Pseudomonadati</taxon>
        <taxon>Pseudomonadota</taxon>
        <taxon>Gammaproteobacteria</taxon>
        <taxon>Chromatiales</taxon>
        <taxon>Chromatiaceae</taxon>
        <taxon>Allochromatium</taxon>
    </lineage>
</organism>
<comment type="caution">
    <text evidence="6">The sequence shown here is derived from an EMBL/GenBank/DDBJ whole genome shotgun (WGS) entry which is preliminary data.</text>
</comment>
<dbReference type="SMART" id="SM00895">
    <property type="entry name" value="FCD"/>
    <property type="match status" value="1"/>
</dbReference>
<dbReference type="Pfam" id="PF07729">
    <property type="entry name" value="FCD"/>
    <property type="match status" value="1"/>
</dbReference>
<dbReference type="PANTHER" id="PTHR43537:SF49">
    <property type="entry name" value="TRANSCRIPTIONAL REGULATORY PROTEIN"/>
    <property type="match status" value="1"/>
</dbReference>
<dbReference type="InterPro" id="IPR008920">
    <property type="entry name" value="TF_FadR/GntR_C"/>
</dbReference>
<dbReference type="PANTHER" id="PTHR43537">
    <property type="entry name" value="TRANSCRIPTIONAL REGULATOR, GNTR FAMILY"/>
    <property type="match status" value="1"/>
</dbReference>
<dbReference type="InterPro" id="IPR036390">
    <property type="entry name" value="WH_DNA-bd_sf"/>
</dbReference>
<evidence type="ECO:0000256" key="4">
    <source>
        <dbReference type="SAM" id="MobiDB-lite"/>
    </source>
</evidence>
<dbReference type="Gene3D" id="1.20.120.530">
    <property type="entry name" value="GntR ligand-binding domain-like"/>
    <property type="match status" value="1"/>
</dbReference>
<dbReference type="SMART" id="SM00345">
    <property type="entry name" value="HTH_GNTR"/>
    <property type="match status" value="1"/>
</dbReference>
<keyword evidence="1" id="KW-0805">Transcription regulation</keyword>
<name>A0A6N8EDH1_9GAMM</name>
<keyword evidence="3" id="KW-0804">Transcription</keyword>
<dbReference type="Proteomes" id="UP000434044">
    <property type="component" value="Unassembled WGS sequence"/>
</dbReference>
<evidence type="ECO:0000313" key="7">
    <source>
        <dbReference type="Proteomes" id="UP000434044"/>
    </source>
</evidence>
<dbReference type="OrthoDB" id="6627771at2"/>
<evidence type="ECO:0000256" key="2">
    <source>
        <dbReference type="ARBA" id="ARBA00023125"/>
    </source>
</evidence>
<dbReference type="GO" id="GO:0003677">
    <property type="term" value="F:DNA binding"/>
    <property type="evidence" value="ECO:0007669"/>
    <property type="project" value="UniProtKB-KW"/>
</dbReference>
<sequence length="266" mass="29561">MLLAALNLEDAVSPTIADRLFDQLRKAIVEGEIPPGSKISEPVLAARYGISRGPLREAMRRLESSSLVERKPNVGARVIRLSSEQLLEIYVIREALEGLAARLAAEHMAEPAIAELRALLERHRIEVAREGGQSYFQTEGDLDFHFCIVQGSGNRRLISILCNDLYHLARMYRCQFGMKSDRARDALKEHELVVDAIADRDGELAEWLMRRHIRASRRATERRIALTAASGQPPAANGLRSVCGRRDPVTGNEYPLSASSPPDSTN</sequence>
<dbReference type="GO" id="GO:0003700">
    <property type="term" value="F:DNA-binding transcription factor activity"/>
    <property type="evidence" value="ECO:0007669"/>
    <property type="project" value="InterPro"/>
</dbReference>
<evidence type="ECO:0000256" key="3">
    <source>
        <dbReference type="ARBA" id="ARBA00023163"/>
    </source>
</evidence>
<dbReference type="SUPFAM" id="SSF46785">
    <property type="entry name" value="Winged helix' DNA-binding domain"/>
    <property type="match status" value="1"/>
</dbReference>
<dbReference type="InterPro" id="IPR000524">
    <property type="entry name" value="Tscrpt_reg_HTH_GntR"/>
</dbReference>
<evidence type="ECO:0000259" key="5">
    <source>
        <dbReference type="PROSITE" id="PS50949"/>
    </source>
</evidence>
<dbReference type="CDD" id="cd07377">
    <property type="entry name" value="WHTH_GntR"/>
    <property type="match status" value="1"/>
</dbReference>
<gene>
    <name evidence="6" type="ORF">GJ668_14540</name>
</gene>
<accession>A0A6N8EDH1</accession>
<feature type="compositionally biased region" description="Polar residues" evidence="4">
    <location>
        <begin position="257"/>
        <end position="266"/>
    </location>
</feature>
<dbReference type="SUPFAM" id="SSF48008">
    <property type="entry name" value="GntR ligand-binding domain-like"/>
    <property type="match status" value="1"/>
</dbReference>
<dbReference type="RefSeq" id="WP_155450862.1">
    <property type="nucleotide sequence ID" value="NZ_WNKT01000036.1"/>
</dbReference>
<dbReference type="EMBL" id="WNKT01000036">
    <property type="protein sequence ID" value="MTW22293.1"/>
    <property type="molecule type" value="Genomic_DNA"/>
</dbReference>
<feature type="region of interest" description="Disordered" evidence="4">
    <location>
        <begin position="229"/>
        <end position="266"/>
    </location>
</feature>